<name>K9AVT9_9STAP</name>
<proteinExistence type="predicted"/>
<accession>K9AVT9</accession>
<dbReference type="STRING" id="1229783.C273_11051"/>
<dbReference type="eggNOG" id="COG0683">
    <property type="taxonomic scope" value="Bacteria"/>
</dbReference>
<dbReference type="PATRIC" id="fig|1229783.3.peg.2192"/>
<gene>
    <name evidence="1" type="ORF">C273_11051</name>
</gene>
<dbReference type="OrthoDB" id="2411859at2"/>
<dbReference type="EMBL" id="AMSQ01000027">
    <property type="protein sequence ID" value="EKU45610.1"/>
    <property type="molecule type" value="Genomic_DNA"/>
</dbReference>
<dbReference type="Proteomes" id="UP000009885">
    <property type="component" value="Unassembled WGS sequence"/>
</dbReference>
<sequence length="189" mass="22235">MYHNDNALLSYRLNQDEVVTLNDLNRNKPNDVPMMTDIYCLVQELQETYPFIRNITIGVSDDPVLLEKAEQFKHLFENVLNDKDFQGSVVHIVKWKENSTSMKKFEKSFVQYDPDVWIVMGRPLGFSRLLKRLYRNERFDPKRTYCFGPLCSETMIQTVGPKYFEGIQGLTMDQLTWRVKQGRIHVSTS</sequence>
<organism evidence="1 2">
    <name type="scientific">Staphylococcus massiliensis S46</name>
    <dbReference type="NCBI Taxonomy" id="1229783"/>
    <lineage>
        <taxon>Bacteria</taxon>
        <taxon>Bacillati</taxon>
        <taxon>Bacillota</taxon>
        <taxon>Bacilli</taxon>
        <taxon>Bacillales</taxon>
        <taxon>Staphylococcaceae</taxon>
        <taxon>Staphylococcus</taxon>
    </lineage>
</organism>
<comment type="caution">
    <text evidence="1">The sequence shown here is derived from an EMBL/GenBank/DDBJ whole genome shotgun (WGS) entry which is preliminary data.</text>
</comment>
<evidence type="ECO:0000313" key="1">
    <source>
        <dbReference type="EMBL" id="EKU45610.1"/>
    </source>
</evidence>
<evidence type="ECO:0000313" key="2">
    <source>
        <dbReference type="Proteomes" id="UP000009885"/>
    </source>
</evidence>
<dbReference type="AlphaFoldDB" id="K9AVT9"/>
<protein>
    <submittedName>
        <fullName evidence="1">Uncharacterized protein</fullName>
    </submittedName>
</protein>
<keyword evidence="2" id="KW-1185">Reference proteome</keyword>
<reference evidence="1 2" key="1">
    <citation type="journal article" date="2013" name="Genome Announc.">
        <title>Genome Sequence of Staphylococcus massiliensis Strain S46, Isolated from the Surface of Healthy Human Skin.</title>
        <authorList>
            <person name="Srivastav R."/>
            <person name="Singh A."/>
            <person name="Jangir P.K."/>
            <person name="Kumari C."/>
            <person name="Muduli S."/>
            <person name="Sharma R."/>
        </authorList>
    </citation>
    <scope>NUCLEOTIDE SEQUENCE [LARGE SCALE GENOMIC DNA]</scope>
    <source>
        <strain evidence="1 2">S46</strain>
    </source>
</reference>
<dbReference type="RefSeq" id="WP_009385044.1">
    <property type="nucleotide sequence ID" value="NZ_AMSQ01000027.1"/>
</dbReference>